<reference evidence="2" key="1">
    <citation type="submission" date="2020-11" db="EMBL/GenBank/DDBJ databases">
        <authorList>
            <consortium name="DOE Joint Genome Institute"/>
            <person name="Ahrendt S."/>
            <person name="Riley R."/>
            <person name="Andreopoulos W."/>
            <person name="Labutti K."/>
            <person name="Pangilinan J."/>
            <person name="Ruiz-Duenas F.J."/>
            <person name="Barrasa J.M."/>
            <person name="Sanchez-Garcia M."/>
            <person name="Camarero S."/>
            <person name="Miyauchi S."/>
            <person name="Serrano A."/>
            <person name="Linde D."/>
            <person name="Babiker R."/>
            <person name="Drula E."/>
            <person name="Ayuso-Fernandez I."/>
            <person name="Pacheco R."/>
            <person name="Padilla G."/>
            <person name="Ferreira P."/>
            <person name="Barriuso J."/>
            <person name="Kellner H."/>
            <person name="Castanera R."/>
            <person name="Alfaro M."/>
            <person name="Ramirez L."/>
            <person name="Pisabarro A.G."/>
            <person name="Kuo A."/>
            <person name="Tritt A."/>
            <person name="Lipzen A."/>
            <person name="He G."/>
            <person name="Yan M."/>
            <person name="Ng V."/>
            <person name="Cullen D."/>
            <person name="Martin F."/>
            <person name="Rosso M.-N."/>
            <person name="Henrissat B."/>
            <person name="Hibbett D."/>
            <person name="Martinez A.T."/>
            <person name="Grigoriev I.V."/>
        </authorList>
    </citation>
    <scope>NUCLEOTIDE SEQUENCE</scope>
    <source>
        <strain evidence="2">ATCC 90797</strain>
    </source>
</reference>
<evidence type="ECO:0000313" key="2">
    <source>
        <dbReference type="EMBL" id="KAF9489168.1"/>
    </source>
</evidence>
<keyword evidence="3" id="KW-1185">Reference proteome</keyword>
<evidence type="ECO:0000256" key="1">
    <source>
        <dbReference type="SAM" id="Phobius"/>
    </source>
</evidence>
<sequence length="167" mass="19143">MHHIYQLAPMALHPTFMVGDTLLLAFLPAAQLYRHCIRKDQPPVSEWDIAFRILKVRVLATIGEQTATVHYLCPLLTDRKEQPTRLQTAFTQFCQRRTLRLAKSRFSVCCARSRSLSIRLFQFGCSSANPQFGVPRHHRTVTFSSTSSILLAFFVTAIFYRSSCKCM</sequence>
<keyword evidence="1" id="KW-0812">Transmembrane</keyword>
<keyword evidence="1" id="KW-0472">Membrane</keyword>
<gene>
    <name evidence="2" type="ORF">BDN71DRAFT_359981</name>
</gene>
<keyword evidence="1" id="KW-1133">Transmembrane helix</keyword>
<comment type="caution">
    <text evidence="2">The sequence shown here is derived from an EMBL/GenBank/DDBJ whole genome shotgun (WGS) entry which is preliminary data.</text>
</comment>
<dbReference type="AlphaFoldDB" id="A0A9P5ZJF1"/>
<feature type="transmembrane region" description="Helical" evidence="1">
    <location>
        <begin position="141"/>
        <end position="160"/>
    </location>
</feature>
<proteinExistence type="predicted"/>
<accession>A0A9P5ZJF1</accession>
<dbReference type="OrthoDB" id="10593680at2759"/>
<dbReference type="Proteomes" id="UP000807025">
    <property type="component" value="Unassembled WGS sequence"/>
</dbReference>
<dbReference type="EMBL" id="MU154680">
    <property type="protein sequence ID" value="KAF9489168.1"/>
    <property type="molecule type" value="Genomic_DNA"/>
</dbReference>
<evidence type="ECO:0000313" key="3">
    <source>
        <dbReference type="Proteomes" id="UP000807025"/>
    </source>
</evidence>
<organism evidence="2 3">
    <name type="scientific">Pleurotus eryngii</name>
    <name type="common">Boletus of the steppes</name>
    <dbReference type="NCBI Taxonomy" id="5323"/>
    <lineage>
        <taxon>Eukaryota</taxon>
        <taxon>Fungi</taxon>
        <taxon>Dikarya</taxon>
        <taxon>Basidiomycota</taxon>
        <taxon>Agaricomycotina</taxon>
        <taxon>Agaricomycetes</taxon>
        <taxon>Agaricomycetidae</taxon>
        <taxon>Agaricales</taxon>
        <taxon>Pleurotineae</taxon>
        <taxon>Pleurotaceae</taxon>
        <taxon>Pleurotus</taxon>
    </lineage>
</organism>
<protein>
    <submittedName>
        <fullName evidence="2">Uncharacterized protein</fullName>
    </submittedName>
</protein>
<feature type="transmembrane region" description="Helical" evidence="1">
    <location>
        <begin position="12"/>
        <end position="33"/>
    </location>
</feature>
<name>A0A9P5ZJF1_PLEER</name>